<dbReference type="EMBL" id="FMAY01000028">
    <property type="protein sequence ID" value="SCC42459.1"/>
    <property type="molecule type" value="Genomic_DNA"/>
</dbReference>
<keyword evidence="2" id="KW-1185">Reference proteome</keyword>
<dbReference type="Proteomes" id="UP000198975">
    <property type="component" value="Unassembled WGS sequence"/>
</dbReference>
<reference evidence="2" key="1">
    <citation type="submission" date="2016-08" db="EMBL/GenBank/DDBJ databases">
        <authorList>
            <person name="Varghese N."/>
            <person name="Submissions Spin"/>
        </authorList>
    </citation>
    <scope>NUCLEOTIDE SEQUENCE [LARGE SCALE GENOMIC DNA]</scope>
    <source>
        <strain evidence="2">REICA_082</strain>
    </source>
</reference>
<organism evidence="1 2">
    <name type="scientific">Kosakonia oryzendophytica</name>
    <dbReference type="NCBI Taxonomy" id="1005665"/>
    <lineage>
        <taxon>Bacteria</taxon>
        <taxon>Pseudomonadati</taxon>
        <taxon>Pseudomonadota</taxon>
        <taxon>Gammaproteobacteria</taxon>
        <taxon>Enterobacterales</taxon>
        <taxon>Enterobacteriaceae</taxon>
        <taxon>Kosakonia</taxon>
    </lineage>
</organism>
<evidence type="ECO:0000313" key="1">
    <source>
        <dbReference type="EMBL" id="SCC42459.1"/>
    </source>
</evidence>
<evidence type="ECO:0000313" key="2">
    <source>
        <dbReference type="Proteomes" id="UP000198975"/>
    </source>
</evidence>
<accession>A0A1C4EFS3</accession>
<sequence>MSFWESFKELTLNKPFKLNKKARRAEKAFLALMTICYNNF</sequence>
<name>A0A1C4EFS3_9ENTR</name>
<gene>
    <name evidence="1" type="ORF">GA0061071_1282</name>
</gene>
<proteinExistence type="predicted"/>
<dbReference type="AlphaFoldDB" id="A0A1C4EFS3"/>
<protein>
    <submittedName>
        <fullName evidence="1">Uncharacterized protein</fullName>
    </submittedName>
</protein>